<sequence length="451" mass="49383">MNLIDLIPGLRKASTTKGGEYHGACPLCGDGGKGRDSDRFHVWPAQGTHGTFWCRVCSKAGDAIEFLRLRDGLGYREACAQLDIEPQRRPALERPSGFVPAPAAAPVETWSIKAAALVERCHAALLANDEQLLWLALRGIDRALVERYRLGWLDKDQWRERRSWGLAAESKPDGSAKKLWFPAGLVIPIFDGGRVVQVRIRRPAPERGPRYYVVPGSSRQPLITRDAEAYVVVESGLDAILLDGVAGDLVGVVALGNDTSKPPVGLWEKLQRSLHISVSLDSDTPRRNEVTGAMDIPGAKASRWWLEQFEQAERVPVIGGKDPGEVFQAGGDLRTWVLAGLPPRFHVAPLPAAGARPERQGQPSDAGELEYVKQLADGREITVTNSRQRWAELTEAGRIVFSENELARLHAAVSGMDEERRQRAALLAADIKEVFAGAYIQRGVAVEKEAA</sequence>
<evidence type="ECO:0000313" key="3">
    <source>
        <dbReference type="Proteomes" id="UP000830055"/>
    </source>
</evidence>
<accession>A0ABM7WCT2</accession>
<reference evidence="2 3" key="1">
    <citation type="submission" date="2022-01" db="EMBL/GenBank/DDBJ databases">
        <title>Desulfofustis limnae sp. nov., a novel mesophilic sulfate-reducing bacterium isolated from marsh soil.</title>
        <authorList>
            <person name="Watanabe M."/>
            <person name="Takahashi A."/>
            <person name="Kojima H."/>
            <person name="Fukui M."/>
        </authorList>
    </citation>
    <scope>NUCLEOTIDE SEQUENCE [LARGE SCALE GENOMIC DNA]</scope>
    <source>
        <strain evidence="2 3">PPLL</strain>
    </source>
</reference>
<dbReference type="EMBL" id="AP025516">
    <property type="protein sequence ID" value="BDD88726.1"/>
    <property type="molecule type" value="Genomic_DNA"/>
</dbReference>
<dbReference type="RefSeq" id="WP_284152060.1">
    <property type="nucleotide sequence ID" value="NZ_AP025516.1"/>
</dbReference>
<proteinExistence type="predicted"/>
<dbReference type="Gene3D" id="3.90.580.10">
    <property type="entry name" value="Zinc finger, CHC2-type domain"/>
    <property type="match status" value="1"/>
</dbReference>
<dbReference type="InterPro" id="IPR036977">
    <property type="entry name" value="DNA_primase_Znf_CHC2"/>
</dbReference>
<evidence type="ECO:0000259" key="1">
    <source>
        <dbReference type="SMART" id="SM00778"/>
    </source>
</evidence>
<dbReference type="Proteomes" id="UP000830055">
    <property type="component" value="Chromosome"/>
</dbReference>
<dbReference type="SMART" id="SM00778">
    <property type="entry name" value="Prim_Zn_Ribbon"/>
    <property type="match status" value="1"/>
</dbReference>
<protein>
    <recommendedName>
        <fullName evidence="1">DNA primase/helicase Gp4 N-terminal Bacteriophage T7-like domain-containing protein</fullName>
    </recommendedName>
</protein>
<dbReference type="InterPro" id="IPR013237">
    <property type="entry name" value="Phage_T7_Gp4_N"/>
</dbReference>
<keyword evidence="3" id="KW-1185">Reference proteome</keyword>
<feature type="domain" description="DNA primase/helicase Gp4 N-terminal Bacteriophage T7-like" evidence="1">
    <location>
        <begin position="20"/>
        <end position="64"/>
    </location>
</feature>
<dbReference type="SUPFAM" id="SSF57783">
    <property type="entry name" value="Zinc beta-ribbon"/>
    <property type="match status" value="1"/>
</dbReference>
<gene>
    <name evidence="2" type="ORF">DPPLL_30910</name>
</gene>
<organism evidence="2 3">
    <name type="scientific">Desulfofustis limnaeus</name>
    <dbReference type="NCBI Taxonomy" id="2740163"/>
    <lineage>
        <taxon>Bacteria</taxon>
        <taxon>Pseudomonadati</taxon>
        <taxon>Thermodesulfobacteriota</taxon>
        <taxon>Desulfobulbia</taxon>
        <taxon>Desulfobulbales</taxon>
        <taxon>Desulfocapsaceae</taxon>
        <taxon>Desulfofustis</taxon>
    </lineage>
</organism>
<dbReference type="SUPFAM" id="SSF56731">
    <property type="entry name" value="DNA primase core"/>
    <property type="match status" value="1"/>
</dbReference>
<name>A0ABM7WCT2_9BACT</name>
<evidence type="ECO:0000313" key="2">
    <source>
        <dbReference type="EMBL" id="BDD88726.1"/>
    </source>
</evidence>